<dbReference type="KEGG" id="palo:E6C60_1311"/>
<gene>
    <name evidence="3" type="ORF">E6C60_1311</name>
</gene>
<dbReference type="OrthoDB" id="2654667at2"/>
<evidence type="ECO:0008006" key="5">
    <source>
        <dbReference type="Google" id="ProtNLM"/>
    </source>
</evidence>
<dbReference type="PROSITE" id="PS51257">
    <property type="entry name" value="PROKAR_LIPOPROTEIN"/>
    <property type="match status" value="1"/>
</dbReference>
<keyword evidence="2" id="KW-0732">Signal</keyword>
<evidence type="ECO:0000313" key="4">
    <source>
        <dbReference type="Proteomes" id="UP000300879"/>
    </source>
</evidence>
<protein>
    <recommendedName>
        <fullName evidence="5">Lipoprotein</fullName>
    </recommendedName>
</protein>
<evidence type="ECO:0000256" key="2">
    <source>
        <dbReference type="SAM" id="SignalP"/>
    </source>
</evidence>
<evidence type="ECO:0000313" key="3">
    <source>
        <dbReference type="EMBL" id="QCT02027.1"/>
    </source>
</evidence>
<name>A0A4P8XHL2_9BACL</name>
<feature type="compositionally biased region" description="Basic and acidic residues" evidence="1">
    <location>
        <begin position="25"/>
        <end position="47"/>
    </location>
</feature>
<dbReference type="EMBL" id="CP040396">
    <property type="protein sequence ID" value="QCT02027.1"/>
    <property type="molecule type" value="Genomic_DNA"/>
</dbReference>
<dbReference type="Proteomes" id="UP000300879">
    <property type="component" value="Chromosome"/>
</dbReference>
<evidence type="ECO:0000256" key="1">
    <source>
        <dbReference type="SAM" id="MobiDB-lite"/>
    </source>
</evidence>
<dbReference type="InterPro" id="IPR025673">
    <property type="entry name" value="PCYCGC"/>
</dbReference>
<sequence length="180" mass="19234">MRKSGAVWLLTAVLLVSGCGNGGAQDDHAGEHAAEHEADHHLQEHGSQHKLSNGDLQELTSSGEVLPSFLDGKSNDIRAVYSIAAQITDVLPYIPCYCGCGESAGHESNLNCFIKEVREDGSILWDDHGTRCGVCLDIAVESAKLKSEGKSLSEIREAVDAKYENGYAKPTPTPMPMPAS</sequence>
<reference evidence="3 4" key="1">
    <citation type="submission" date="2019-05" db="EMBL/GenBank/DDBJ databases">
        <authorList>
            <person name="Chen C."/>
        </authorList>
    </citation>
    <scope>NUCLEOTIDE SEQUENCE [LARGE SCALE GENOMIC DNA]</scope>
    <source>
        <strain evidence="3 4">HB172198</strain>
    </source>
</reference>
<dbReference type="AlphaFoldDB" id="A0A4P8XHL2"/>
<feature type="region of interest" description="Disordered" evidence="1">
    <location>
        <begin position="25"/>
        <end position="54"/>
    </location>
</feature>
<keyword evidence="4" id="KW-1185">Reference proteome</keyword>
<dbReference type="RefSeq" id="WP_138225112.1">
    <property type="nucleotide sequence ID" value="NZ_CP040396.1"/>
</dbReference>
<proteinExistence type="predicted"/>
<dbReference type="Pfam" id="PF13798">
    <property type="entry name" value="PCYCGC"/>
    <property type="match status" value="1"/>
</dbReference>
<organism evidence="3 4">
    <name type="scientific">Paenibacillus algicola</name>
    <dbReference type="NCBI Taxonomy" id="2565926"/>
    <lineage>
        <taxon>Bacteria</taxon>
        <taxon>Bacillati</taxon>
        <taxon>Bacillota</taxon>
        <taxon>Bacilli</taxon>
        <taxon>Bacillales</taxon>
        <taxon>Paenibacillaceae</taxon>
        <taxon>Paenibacillus</taxon>
    </lineage>
</organism>
<feature type="chain" id="PRO_5038917490" description="Lipoprotein" evidence="2">
    <location>
        <begin position="25"/>
        <end position="180"/>
    </location>
</feature>
<accession>A0A4P8XHL2</accession>
<feature type="signal peptide" evidence="2">
    <location>
        <begin position="1"/>
        <end position="24"/>
    </location>
</feature>